<accession>A0A915KE01</accession>
<dbReference type="Proteomes" id="UP000887565">
    <property type="component" value="Unplaced"/>
</dbReference>
<organism evidence="1 2">
    <name type="scientific">Romanomermis culicivorax</name>
    <name type="common">Nematode worm</name>
    <dbReference type="NCBI Taxonomy" id="13658"/>
    <lineage>
        <taxon>Eukaryota</taxon>
        <taxon>Metazoa</taxon>
        <taxon>Ecdysozoa</taxon>
        <taxon>Nematoda</taxon>
        <taxon>Enoplea</taxon>
        <taxon>Dorylaimia</taxon>
        <taxon>Mermithida</taxon>
        <taxon>Mermithoidea</taxon>
        <taxon>Mermithidae</taxon>
        <taxon>Romanomermis</taxon>
    </lineage>
</organism>
<keyword evidence="1" id="KW-1185">Reference proteome</keyword>
<proteinExistence type="predicted"/>
<sequence length="173" mass="20350">MSCPTKDGWKKFTFTQHEKSEMHKEALKIQCLDPTKPSFAKDWHESIFYKNIHNFSASFIANDSIPDNPIARGAPRRILLFFAMIYRLFFYKSCFLEKKFLEKIYEGNKTMKVEDSLDYQIKDEHHLLYNLTLRFLCVPPISARLSSELRFSTSATFPGARTKLSHEKREILN</sequence>
<name>A0A915KE01_ROMCU</name>
<evidence type="ECO:0000313" key="1">
    <source>
        <dbReference type="Proteomes" id="UP000887565"/>
    </source>
</evidence>
<reference evidence="2" key="1">
    <citation type="submission" date="2022-11" db="UniProtKB">
        <authorList>
            <consortium name="WormBaseParasite"/>
        </authorList>
    </citation>
    <scope>IDENTIFICATION</scope>
</reference>
<protein>
    <submittedName>
        <fullName evidence="2">Uncharacterized protein</fullName>
    </submittedName>
</protein>
<evidence type="ECO:0000313" key="2">
    <source>
        <dbReference type="WBParaSite" id="nRc.2.0.1.t36932-RA"/>
    </source>
</evidence>
<dbReference type="AlphaFoldDB" id="A0A915KE01"/>
<dbReference type="WBParaSite" id="nRc.2.0.1.t36932-RA">
    <property type="protein sequence ID" value="nRc.2.0.1.t36932-RA"/>
    <property type="gene ID" value="nRc.2.0.1.g36932"/>
</dbReference>